<reference evidence="9" key="1">
    <citation type="submission" date="2022-03" db="EMBL/GenBank/DDBJ databases">
        <title>Draft genome sequence of Aduncisulcus paluster, a free-living microaerophilic Fornicata.</title>
        <authorList>
            <person name="Yuyama I."/>
            <person name="Kume K."/>
            <person name="Tamura T."/>
            <person name="Inagaki Y."/>
            <person name="Hashimoto T."/>
        </authorList>
    </citation>
    <scope>NUCLEOTIDE SEQUENCE</scope>
    <source>
        <strain evidence="9">NY0171</strain>
    </source>
</reference>
<evidence type="ECO:0000256" key="4">
    <source>
        <dbReference type="ARBA" id="ARBA00022989"/>
    </source>
</evidence>
<feature type="compositionally biased region" description="Basic and acidic residues" evidence="6">
    <location>
        <begin position="238"/>
        <end position="255"/>
    </location>
</feature>
<keyword evidence="5 7" id="KW-0472">Membrane</keyword>
<feature type="transmembrane region" description="Helical" evidence="7">
    <location>
        <begin position="436"/>
        <end position="458"/>
    </location>
</feature>
<evidence type="ECO:0000256" key="7">
    <source>
        <dbReference type="SAM" id="Phobius"/>
    </source>
</evidence>
<comment type="subcellular location">
    <subcellularLocation>
        <location evidence="1">Membrane</location>
        <topology evidence="1">Multi-pass membrane protein</topology>
    </subcellularLocation>
</comment>
<feature type="region of interest" description="Disordered" evidence="6">
    <location>
        <begin position="238"/>
        <end position="300"/>
    </location>
</feature>
<sequence length="473" mass="53549">MVMGEGELAYFGRSDDVETYLKLIGFPIPSTKVNPFDYLIDLVSQNSTREHSFSLDYEDRLKYLTTIIRIAADLRYAEAVAKDNESGEGKQKQSMLESHTSWDAINSFFGARSPKSQQSSTTSSTSAPKPNVLPYQLDHPPALSDVVKMHSRERIKKATSIHSYEYHYAPVTATTSKEQSLRFVKKKDLLSDPGVLSPERDKQKHSYYFSPYIPLKGGGSSEATSLLCEGLSEVIVSSKEEVEREEEGEKKDEVRGSALRNVIEGEVSRSRETSIEDGDRDKEENIGTEEEEETSLFSRCSPTRSQLKTMKREIKVQRKKEQQLRKVRNKHKFQYKNSFSKQFSVLLKRSMKAVIRDPSRGLFNFLEYTVLALIVGAMWFQLDFVQDDVGVRATVGFIISAFFLVVPAYGSSLMISDERDLVHREYSVGAYSTMAYYLSLWATLALIDFVKVVVYISITTTKLHGLALVSIVL</sequence>
<proteinExistence type="predicted"/>
<dbReference type="PANTHER" id="PTHR48041">
    <property type="entry name" value="ABC TRANSPORTER G FAMILY MEMBER 28"/>
    <property type="match status" value="1"/>
</dbReference>
<evidence type="ECO:0000313" key="10">
    <source>
        <dbReference type="Proteomes" id="UP001057375"/>
    </source>
</evidence>
<dbReference type="InterPro" id="IPR013525">
    <property type="entry name" value="ABC2_TM"/>
</dbReference>
<evidence type="ECO:0000256" key="5">
    <source>
        <dbReference type="ARBA" id="ARBA00023136"/>
    </source>
</evidence>
<keyword evidence="2" id="KW-0813">Transport</keyword>
<dbReference type="EMBL" id="BQXS01012504">
    <property type="protein sequence ID" value="GKT24096.1"/>
    <property type="molecule type" value="Genomic_DNA"/>
</dbReference>
<keyword evidence="3 7" id="KW-0812">Transmembrane</keyword>
<comment type="caution">
    <text evidence="9">The sequence shown here is derived from an EMBL/GenBank/DDBJ whole genome shotgun (WGS) entry which is preliminary data.</text>
</comment>
<evidence type="ECO:0000259" key="8">
    <source>
        <dbReference type="Pfam" id="PF01061"/>
    </source>
</evidence>
<keyword evidence="4 7" id="KW-1133">Transmembrane helix</keyword>
<organism evidence="9 10">
    <name type="scientific">Aduncisulcus paluster</name>
    <dbReference type="NCBI Taxonomy" id="2918883"/>
    <lineage>
        <taxon>Eukaryota</taxon>
        <taxon>Metamonada</taxon>
        <taxon>Carpediemonas-like organisms</taxon>
        <taxon>Aduncisulcus</taxon>
    </lineage>
</organism>
<name>A0ABQ5K4X0_9EUKA</name>
<gene>
    <name evidence="9" type="ORF">ADUPG1_012628</name>
</gene>
<dbReference type="Pfam" id="PF01061">
    <property type="entry name" value="ABC2_membrane"/>
    <property type="match status" value="1"/>
</dbReference>
<feature type="region of interest" description="Disordered" evidence="6">
    <location>
        <begin position="112"/>
        <end position="134"/>
    </location>
</feature>
<protein>
    <recommendedName>
        <fullName evidence="8">ABC-2 type transporter transmembrane domain-containing protein</fullName>
    </recommendedName>
</protein>
<evidence type="ECO:0000256" key="2">
    <source>
        <dbReference type="ARBA" id="ARBA00022448"/>
    </source>
</evidence>
<feature type="compositionally biased region" description="Low complexity" evidence="6">
    <location>
        <begin position="116"/>
        <end position="126"/>
    </location>
</feature>
<accession>A0ABQ5K4X0</accession>
<feature type="domain" description="ABC-2 type transporter transmembrane" evidence="8">
    <location>
        <begin position="342"/>
        <end position="459"/>
    </location>
</feature>
<dbReference type="InterPro" id="IPR050352">
    <property type="entry name" value="ABCG_transporters"/>
</dbReference>
<dbReference type="PANTHER" id="PTHR48041:SF139">
    <property type="entry name" value="PROTEIN SCARLET"/>
    <property type="match status" value="1"/>
</dbReference>
<dbReference type="Proteomes" id="UP001057375">
    <property type="component" value="Unassembled WGS sequence"/>
</dbReference>
<evidence type="ECO:0000256" key="6">
    <source>
        <dbReference type="SAM" id="MobiDB-lite"/>
    </source>
</evidence>
<evidence type="ECO:0000313" key="9">
    <source>
        <dbReference type="EMBL" id="GKT24096.1"/>
    </source>
</evidence>
<keyword evidence="10" id="KW-1185">Reference proteome</keyword>
<feature type="transmembrane region" description="Helical" evidence="7">
    <location>
        <begin position="361"/>
        <end position="382"/>
    </location>
</feature>
<feature type="transmembrane region" description="Helical" evidence="7">
    <location>
        <begin position="394"/>
        <end position="415"/>
    </location>
</feature>
<evidence type="ECO:0000256" key="1">
    <source>
        <dbReference type="ARBA" id="ARBA00004141"/>
    </source>
</evidence>
<feature type="compositionally biased region" description="Basic and acidic residues" evidence="6">
    <location>
        <begin position="266"/>
        <end position="285"/>
    </location>
</feature>
<evidence type="ECO:0000256" key="3">
    <source>
        <dbReference type="ARBA" id="ARBA00022692"/>
    </source>
</evidence>